<sequence>MSDGPVLYLIACGGRPAKDLPALIPRLQKDGWTVCVIATPSGTKFIPGDALRDLTGHPVRSEYKRPEDPDVLPPPDALAVVPATFNTINKWAQGASDTLALGLLNEAIGLGLPIVAVPWPNAALARHPAFVRSVADLRSWGVNVILDPERLSAPDRTKEPEGDFPWNDLTEALANLLQHLTAHQPTHKASNHGA</sequence>
<dbReference type="OrthoDB" id="161343at2"/>
<reference evidence="2 3" key="1">
    <citation type="submission" date="2018-10" db="EMBL/GenBank/DDBJ databases">
        <title>Isolation from soil.</title>
        <authorList>
            <person name="Hu J."/>
        </authorList>
    </citation>
    <scope>NUCLEOTIDE SEQUENCE [LARGE SCALE GENOMIC DNA]</scope>
    <source>
        <strain evidence="2 3">NEAU-Ht49</strain>
    </source>
</reference>
<dbReference type="AlphaFoldDB" id="A0A3M2MCX8"/>
<evidence type="ECO:0000259" key="1">
    <source>
        <dbReference type="Pfam" id="PF02441"/>
    </source>
</evidence>
<dbReference type="InterPro" id="IPR003382">
    <property type="entry name" value="Flavoprotein"/>
</dbReference>
<dbReference type="SUPFAM" id="SSF52507">
    <property type="entry name" value="Homo-oligomeric flavin-containing Cys decarboxylases, HFCD"/>
    <property type="match status" value="1"/>
</dbReference>
<name>A0A3M2MCX8_9ACTN</name>
<dbReference type="RefSeq" id="WP_122192595.1">
    <property type="nucleotide sequence ID" value="NZ_JBHSKC010000002.1"/>
</dbReference>
<dbReference type="GO" id="GO:0003824">
    <property type="term" value="F:catalytic activity"/>
    <property type="evidence" value="ECO:0007669"/>
    <property type="project" value="InterPro"/>
</dbReference>
<organism evidence="2 3">
    <name type="scientific">Actinomadura harenae</name>
    <dbReference type="NCBI Taxonomy" id="2483351"/>
    <lineage>
        <taxon>Bacteria</taxon>
        <taxon>Bacillati</taxon>
        <taxon>Actinomycetota</taxon>
        <taxon>Actinomycetes</taxon>
        <taxon>Streptosporangiales</taxon>
        <taxon>Thermomonosporaceae</taxon>
        <taxon>Actinomadura</taxon>
    </lineage>
</organism>
<evidence type="ECO:0000313" key="3">
    <source>
        <dbReference type="Proteomes" id="UP000282674"/>
    </source>
</evidence>
<dbReference type="Proteomes" id="UP000282674">
    <property type="component" value="Unassembled WGS sequence"/>
</dbReference>
<keyword evidence="3" id="KW-1185">Reference proteome</keyword>
<dbReference type="InterPro" id="IPR036551">
    <property type="entry name" value="Flavin_trans-like"/>
</dbReference>
<evidence type="ECO:0000313" key="2">
    <source>
        <dbReference type="EMBL" id="RMI47361.1"/>
    </source>
</evidence>
<protein>
    <submittedName>
        <fullName evidence="2">Flavoprotein</fullName>
    </submittedName>
</protein>
<dbReference type="Pfam" id="PF02441">
    <property type="entry name" value="Flavoprotein"/>
    <property type="match status" value="1"/>
</dbReference>
<gene>
    <name evidence="2" type="ORF">EBO15_02245</name>
</gene>
<comment type="caution">
    <text evidence="2">The sequence shown here is derived from an EMBL/GenBank/DDBJ whole genome shotgun (WGS) entry which is preliminary data.</text>
</comment>
<dbReference type="Gene3D" id="3.40.50.1950">
    <property type="entry name" value="Flavin prenyltransferase-like"/>
    <property type="match status" value="1"/>
</dbReference>
<proteinExistence type="predicted"/>
<feature type="domain" description="Flavoprotein" evidence="1">
    <location>
        <begin position="9"/>
        <end position="137"/>
    </location>
</feature>
<dbReference type="EMBL" id="RFFG01000003">
    <property type="protein sequence ID" value="RMI47361.1"/>
    <property type="molecule type" value="Genomic_DNA"/>
</dbReference>
<accession>A0A3M2MCX8</accession>